<evidence type="ECO:0000256" key="7">
    <source>
        <dbReference type="ARBA" id="ARBA00029833"/>
    </source>
</evidence>
<dbReference type="GO" id="GO:0000422">
    <property type="term" value="P:autophagy of mitochondrion"/>
    <property type="evidence" value="ECO:0007669"/>
    <property type="project" value="TreeGrafter"/>
</dbReference>
<comment type="similarity">
    <text evidence="1">Belongs to the ATG10 family.</text>
</comment>
<dbReference type="Pfam" id="PF03987">
    <property type="entry name" value="Autophagy_act_C"/>
    <property type="match status" value="1"/>
</dbReference>
<keyword evidence="9" id="KW-1185">Reference proteome</keyword>
<evidence type="ECO:0000313" key="9">
    <source>
        <dbReference type="Proteomes" id="UP000234585"/>
    </source>
</evidence>
<evidence type="ECO:0000256" key="3">
    <source>
        <dbReference type="ARBA" id="ARBA00022679"/>
    </source>
</evidence>
<evidence type="ECO:0000313" key="8">
    <source>
        <dbReference type="EMBL" id="PLB36322.1"/>
    </source>
</evidence>
<proteinExistence type="inferred from homology"/>
<dbReference type="GO" id="GO:0032446">
    <property type="term" value="P:protein modification by small protein conjugation"/>
    <property type="evidence" value="ECO:0007669"/>
    <property type="project" value="TreeGrafter"/>
</dbReference>
<evidence type="ECO:0000256" key="5">
    <source>
        <dbReference type="ARBA" id="ARBA00022927"/>
    </source>
</evidence>
<accession>A0A2I2F6R6</accession>
<dbReference type="EMBL" id="KZ559152">
    <property type="protein sequence ID" value="PLB36322.1"/>
    <property type="molecule type" value="Genomic_DNA"/>
</dbReference>
<dbReference type="PANTHER" id="PTHR14957:SF1">
    <property type="entry name" value="UBIQUITIN-LIKE-CONJUGATING ENZYME ATG10"/>
    <property type="match status" value="1"/>
</dbReference>
<keyword evidence="5" id="KW-0653">Protein transport</keyword>
<dbReference type="GeneID" id="36522422"/>
<dbReference type="Gene3D" id="3.30.1460.50">
    <property type="match status" value="1"/>
</dbReference>
<dbReference type="GO" id="GO:0015031">
    <property type="term" value="P:protein transport"/>
    <property type="evidence" value="ECO:0007669"/>
    <property type="project" value="UniProtKB-KW"/>
</dbReference>
<keyword evidence="4" id="KW-0833">Ubl conjugation pathway</keyword>
<evidence type="ECO:0000256" key="6">
    <source>
        <dbReference type="ARBA" id="ARBA00023006"/>
    </source>
</evidence>
<reference evidence="8 9" key="1">
    <citation type="submission" date="2017-12" db="EMBL/GenBank/DDBJ databases">
        <authorList>
            <consortium name="DOE Joint Genome Institute"/>
            <person name="Haridas S."/>
            <person name="Kjaerbolling I."/>
            <person name="Vesth T.C."/>
            <person name="Frisvad J.C."/>
            <person name="Nybo J.L."/>
            <person name="Theobald S."/>
            <person name="Kuo A."/>
            <person name="Bowyer P."/>
            <person name="Matsuda Y."/>
            <person name="Mondo S."/>
            <person name="Lyhne E.K."/>
            <person name="Kogle M.E."/>
            <person name="Clum A."/>
            <person name="Lipzen A."/>
            <person name="Salamov A."/>
            <person name="Ngan C.Y."/>
            <person name="Daum C."/>
            <person name="Chiniquy J."/>
            <person name="Barry K."/>
            <person name="LaButti K."/>
            <person name="Simmons B.A."/>
            <person name="Magnuson J.K."/>
            <person name="Mortensen U.H."/>
            <person name="Larsen T.O."/>
            <person name="Grigoriev I.V."/>
            <person name="Baker S.E."/>
            <person name="Andersen M.R."/>
            <person name="Nordberg H.P."/>
            <person name="Cantor M.N."/>
            <person name="Hua S.X."/>
        </authorList>
    </citation>
    <scope>NUCLEOTIDE SEQUENCE [LARGE SCALE GENOMIC DNA]</scope>
    <source>
        <strain evidence="8 9">CBS 102.13</strain>
    </source>
</reference>
<dbReference type="GO" id="GO:0005829">
    <property type="term" value="C:cytosol"/>
    <property type="evidence" value="ECO:0007669"/>
    <property type="project" value="TreeGrafter"/>
</dbReference>
<dbReference type="PANTHER" id="PTHR14957">
    <property type="entry name" value="UBIQUITIN-LIKE-CONJUGATING ENZYME ATG10"/>
    <property type="match status" value="1"/>
</dbReference>
<dbReference type="GO" id="GO:0000045">
    <property type="term" value="P:autophagosome assembly"/>
    <property type="evidence" value="ECO:0007669"/>
    <property type="project" value="TreeGrafter"/>
</dbReference>
<organism evidence="8 9">
    <name type="scientific">Aspergillus candidus</name>
    <dbReference type="NCBI Taxonomy" id="41067"/>
    <lineage>
        <taxon>Eukaryota</taxon>
        <taxon>Fungi</taxon>
        <taxon>Dikarya</taxon>
        <taxon>Ascomycota</taxon>
        <taxon>Pezizomycotina</taxon>
        <taxon>Eurotiomycetes</taxon>
        <taxon>Eurotiomycetidae</taxon>
        <taxon>Eurotiales</taxon>
        <taxon>Aspergillaceae</taxon>
        <taxon>Aspergillus</taxon>
        <taxon>Aspergillus subgen. Circumdati</taxon>
    </lineage>
</organism>
<dbReference type="AlphaFoldDB" id="A0A2I2F6R6"/>
<name>A0A2I2F6R6_ASPCN</name>
<keyword evidence="3" id="KW-0808">Transferase</keyword>
<keyword evidence="5" id="KW-0813">Transport</keyword>
<sequence length="234" mass="25809">MASPLTPPRAHSCSAFPFLTEQEFESACCFLVDRLHLLGDSPAVGCWSSIQLTRKATGPILKISQNIDINHHDEDLMGSDRLDESQLELHEDDPEALVRRSDPRARLQVNYEIILSSTYQVPVLYFTLRHDSHPGPLGLDAVYRYLVSDQHTNELQSVGVMGSISFGYHPESGTPASFVHPCNTADAMRCIAGQQAVDPDTYLIIWLGLVGSRLGLHLPSAVFVANDQARTQGK</sequence>
<dbReference type="RefSeq" id="XP_024670334.1">
    <property type="nucleotide sequence ID" value="XM_024815262.1"/>
</dbReference>
<evidence type="ECO:0000256" key="4">
    <source>
        <dbReference type="ARBA" id="ARBA00022786"/>
    </source>
</evidence>
<dbReference type="Proteomes" id="UP000234585">
    <property type="component" value="Unassembled WGS sequence"/>
</dbReference>
<evidence type="ECO:0000256" key="1">
    <source>
        <dbReference type="ARBA" id="ARBA00005696"/>
    </source>
</evidence>
<dbReference type="OrthoDB" id="4089664at2759"/>
<evidence type="ECO:0000256" key="2">
    <source>
        <dbReference type="ARBA" id="ARBA00021099"/>
    </source>
</evidence>
<gene>
    <name evidence="8" type="ORF">BDW47DRAFT_118795</name>
</gene>
<dbReference type="InterPro" id="IPR007135">
    <property type="entry name" value="Atg3/Atg10"/>
</dbReference>
<dbReference type="STRING" id="41067.A0A2I2F6R6"/>
<dbReference type="GO" id="GO:0061651">
    <property type="term" value="F:Atg12 conjugating enzyme activity"/>
    <property type="evidence" value="ECO:0007669"/>
    <property type="project" value="TreeGrafter"/>
</dbReference>
<protein>
    <recommendedName>
        <fullName evidence="2">Ubiquitin-like-conjugating enzyme ATG10</fullName>
    </recommendedName>
    <alternativeName>
        <fullName evidence="7">Autophagy-related protein 10</fullName>
    </alternativeName>
</protein>
<keyword evidence="6" id="KW-0072">Autophagy</keyword>